<feature type="region of interest" description="Disordered" evidence="1">
    <location>
        <begin position="40"/>
        <end position="62"/>
    </location>
</feature>
<evidence type="ECO:0000256" key="1">
    <source>
        <dbReference type="SAM" id="MobiDB-lite"/>
    </source>
</evidence>
<protein>
    <submittedName>
        <fullName evidence="2">Uncharacterized protein</fullName>
    </submittedName>
</protein>
<keyword evidence="3" id="KW-1185">Reference proteome</keyword>
<dbReference type="EMBL" id="LAKD02000064">
    <property type="protein sequence ID" value="OPF76003.1"/>
    <property type="molecule type" value="Genomic_DNA"/>
</dbReference>
<dbReference type="AlphaFoldDB" id="A0A1V4D0M4"/>
<name>A0A1V4D0M4_9ACTN</name>
<accession>A0A1V4D0M4</accession>
<reference evidence="2" key="1">
    <citation type="submission" date="2016-12" db="EMBL/GenBank/DDBJ databases">
        <title>Genome sequence of Streptomyces antioxidans MUSC 164.</title>
        <authorList>
            <person name="Lee L.-H."/>
            <person name="Ser H.-L."/>
        </authorList>
    </citation>
    <scope>NUCLEOTIDE SEQUENCE [LARGE SCALE GENOMIC DNA]</scope>
    <source>
        <strain evidence="2">MUSC 164</strain>
    </source>
</reference>
<feature type="compositionally biased region" description="Pro residues" evidence="1">
    <location>
        <begin position="44"/>
        <end position="54"/>
    </location>
</feature>
<dbReference type="Proteomes" id="UP000033615">
    <property type="component" value="Unassembled WGS sequence"/>
</dbReference>
<evidence type="ECO:0000313" key="2">
    <source>
        <dbReference type="EMBL" id="OPF76003.1"/>
    </source>
</evidence>
<sequence>MAGRLTAGFGLATAYDCDLPERPGARLAASEDGAVALGFRPFPIRTPRPRPTMPPRSQGETR</sequence>
<evidence type="ECO:0000313" key="3">
    <source>
        <dbReference type="Proteomes" id="UP000033615"/>
    </source>
</evidence>
<proteinExistence type="predicted"/>
<comment type="caution">
    <text evidence="2">The sequence shown here is derived from an EMBL/GenBank/DDBJ whole genome shotgun (WGS) entry which is preliminary data.</text>
</comment>
<organism evidence="2 3">
    <name type="scientific">Streptomyces antioxidans</name>
    <dbReference type="NCBI Taxonomy" id="1507734"/>
    <lineage>
        <taxon>Bacteria</taxon>
        <taxon>Bacillati</taxon>
        <taxon>Actinomycetota</taxon>
        <taxon>Actinomycetes</taxon>
        <taxon>Kitasatosporales</taxon>
        <taxon>Streptomycetaceae</taxon>
        <taxon>Streptomyces</taxon>
    </lineage>
</organism>
<gene>
    <name evidence="2" type="ORF">VT50_0224255</name>
</gene>